<evidence type="ECO:0000313" key="1">
    <source>
        <dbReference type="EMBL" id="MBW0468397.1"/>
    </source>
</evidence>
<gene>
    <name evidence="1" type="ORF">O181_008112</name>
</gene>
<sequence length="55" mass="6361">MLRKNGPAFAIGEEPLGKIKGHDIELYLDVERPYPPMLRRPPYPASLETRKEIEK</sequence>
<keyword evidence="2" id="KW-1185">Reference proteome</keyword>
<evidence type="ECO:0000313" key="2">
    <source>
        <dbReference type="Proteomes" id="UP000765509"/>
    </source>
</evidence>
<accession>A0A9Q3BN75</accession>
<dbReference type="AlphaFoldDB" id="A0A9Q3BN75"/>
<protein>
    <submittedName>
        <fullName evidence="1">Uncharacterized protein</fullName>
    </submittedName>
</protein>
<dbReference type="EMBL" id="AVOT02001853">
    <property type="protein sequence ID" value="MBW0468397.1"/>
    <property type="molecule type" value="Genomic_DNA"/>
</dbReference>
<dbReference type="Proteomes" id="UP000765509">
    <property type="component" value="Unassembled WGS sequence"/>
</dbReference>
<name>A0A9Q3BN75_9BASI</name>
<dbReference type="OrthoDB" id="2507294at2759"/>
<organism evidence="1 2">
    <name type="scientific">Austropuccinia psidii MF-1</name>
    <dbReference type="NCBI Taxonomy" id="1389203"/>
    <lineage>
        <taxon>Eukaryota</taxon>
        <taxon>Fungi</taxon>
        <taxon>Dikarya</taxon>
        <taxon>Basidiomycota</taxon>
        <taxon>Pucciniomycotina</taxon>
        <taxon>Pucciniomycetes</taxon>
        <taxon>Pucciniales</taxon>
        <taxon>Sphaerophragmiaceae</taxon>
        <taxon>Austropuccinia</taxon>
    </lineage>
</organism>
<feature type="non-terminal residue" evidence="1">
    <location>
        <position position="55"/>
    </location>
</feature>
<reference evidence="1" key="1">
    <citation type="submission" date="2021-03" db="EMBL/GenBank/DDBJ databases">
        <title>Draft genome sequence of rust myrtle Austropuccinia psidii MF-1, a brazilian biotype.</title>
        <authorList>
            <person name="Quecine M.C."/>
            <person name="Pachon D.M.R."/>
            <person name="Bonatelli M.L."/>
            <person name="Correr F.H."/>
            <person name="Franceschini L.M."/>
            <person name="Leite T.F."/>
            <person name="Margarido G.R.A."/>
            <person name="Almeida C.A."/>
            <person name="Ferrarezi J.A."/>
            <person name="Labate C.A."/>
        </authorList>
    </citation>
    <scope>NUCLEOTIDE SEQUENCE</scope>
    <source>
        <strain evidence="1">MF-1</strain>
    </source>
</reference>
<comment type="caution">
    <text evidence="1">The sequence shown here is derived from an EMBL/GenBank/DDBJ whole genome shotgun (WGS) entry which is preliminary data.</text>
</comment>
<proteinExistence type="predicted"/>